<dbReference type="AlphaFoldDB" id="A0A7W6BP60"/>
<evidence type="ECO:0000313" key="1">
    <source>
        <dbReference type="EMBL" id="MBB3928787.1"/>
    </source>
</evidence>
<evidence type="ECO:0000313" key="2">
    <source>
        <dbReference type="Proteomes" id="UP000571950"/>
    </source>
</evidence>
<proteinExistence type="predicted"/>
<dbReference type="EMBL" id="JACIDT010000035">
    <property type="protein sequence ID" value="MBB3928787.1"/>
    <property type="molecule type" value="Genomic_DNA"/>
</dbReference>
<organism evidence="1 2">
    <name type="scientific">Sphingobium jiangsuense</name>
    <dbReference type="NCBI Taxonomy" id="870476"/>
    <lineage>
        <taxon>Bacteria</taxon>
        <taxon>Pseudomonadati</taxon>
        <taxon>Pseudomonadota</taxon>
        <taxon>Alphaproteobacteria</taxon>
        <taxon>Sphingomonadales</taxon>
        <taxon>Sphingomonadaceae</taxon>
        <taxon>Sphingobium</taxon>
    </lineage>
</organism>
<dbReference type="Proteomes" id="UP000571950">
    <property type="component" value="Unassembled WGS sequence"/>
</dbReference>
<reference evidence="1 2" key="1">
    <citation type="submission" date="2020-08" db="EMBL/GenBank/DDBJ databases">
        <title>Genomic Encyclopedia of Type Strains, Phase IV (KMG-IV): sequencing the most valuable type-strain genomes for metagenomic binning, comparative biology and taxonomic classification.</title>
        <authorList>
            <person name="Goeker M."/>
        </authorList>
    </citation>
    <scope>NUCLEOTIDE SEQUENCE [LARGE SCALE GENOMIC DNA]</scope>
    <source>
        <strain evidence="1 2">DSM 26189</strain>
    </source>
</reference>
<gene>
    <name evidence="1" type="ORF">GGR43_004532</name>
</gene>
<keyword evidence="2" id="KW-1185">Reference proteome</keyword>
<accession>A0A7W6BP60</accession>
<protein>
    <submittedName>
        <fullName evidence="1">Phosphohistidine swiveling domain-containing protein</fullName>
    </submittedName>
</protein>
<dbReference type="RefSeq" id="WP_188073978.1">
    <property type="nucleotide sequence ID" value="NZ_JACIDT010000035.1"/>
</dbReference>
<comment type="caution">
    <text evidence="1">The sequence shown here is derived from an EMBL/GenBank/DDBJ whole genome shotgun (WGS) entry which is preliminary data.</text>
</comment>
<sequence>MVEITDHAIVRWLERVKGVDIAKIREEMQSPALATAQEFGCPVVIGRNGERMLVRDGVVVTVFSKRFGKMDRRMKG</sequence>
<name>A0A7W6BP60_9SPHN</name>